<gene>
    <name evidence="2" type="ORF">F7725_020943</name>
</gene>
<dbReference type="EMBL" id="JAAKFY010000013">
    <property type="protein sequence ID" value="KAF3847915.1"/>
    <property type="molecule type" value="Genomic_DNA"/>
</dbReference>
<protein>
    <submittedName>
        <fullName evidence="2">Uncharacterized protein</fullName>
    </submittedName>
</protein>
<organism evidence="2 3">
    <name type="scientific">Dissostichus mawsoni</name>
    <name type="common">Antarctic cod</name>
    <dbReference type="NCBI Taxonomy" id="36200"/>
    <lineage>
        <taxon>Eukaryota</taxon>
        <taxon>Metazoa</taxon>
        <taxon>Chordata</taxon>
        <taxon>Craniata</taxon>
        <taxon>Vertebrata</taxon>
        <taxon>Euteleostomi</taxon>
        <taxon>Actinopterygii</taxon>
        <taxon>Neopterygii</taxon>
        <taxon>Teleostei</taxon>
        <taxon>Neoteleostei</taxon>
        <taxon>Acanthomorphata</taxon>
        <taxon>Eupercaria</taxon>
        <taxon>Perciformes</taxon>
        <taxon>Notothenioidei</taxon>
        <taxon>Nototheniidae</taxon>
        <taxon>Dissostichus</taxon>
    </lineage>
</organism>
<comment type="caution">
    <text evidence="2">The sequence shown here is derived from an EMBL/GenBank/DDBJ whole genome shotgun (WGS) entry which is preliminary data.</text>
</comment>
<feature type="region of interest" description="Disordered" evidence="1">
    <location>
        <begin position="33"/>
        <end position="74"/>
    </location>
</feature>
<name>A0A7J5YEQ4_DISMA</name>
<dbReference type="Proteomes" id="UP000518266">
    <property type="component" value="Unassembled WGS sequence"/>
</dbReference>
<evidence type="ECO:0000256" key="1">
    <source>
        <dbReference type="SAM" id="MobiDB-lite"/>
    </source>
</evidence>
<reference evidence="2 3" key="1">
    <citation type="submission" date="2020-03" db="EMBL/GenBank/DDBJ databases">
        <title>Dissostichus mawsoni Genome sequencing and assembly.</title>
        <authorList>
            <person name="Park H."/>
        </authorList>
    </citation>
    <scope>NUCLEOTIDE SEQUENCE [LARGE SCALE GENOMIC DNA]</scope>
    <source>
        <strain evidence="2">DM0001</strain>
        <tissue evidence="2">Muscle</tissue>
    </source>
</reference>
<proteinExistence type="predicted"/>
<keyword evidence="3" id="KW-1185">Reference proteome</keyword>
<feature type="compositionally biased region" description="Basic residues" evidence="1">
    <location>
        <begin position="33"/>
        <end position="55"/>
    </location>
</feature>
<dbReference type="AlphaFoldDB" id="A0A7J5YEQ4"/>
<accession>A0A7J5YEQ4</accession>
<sequence>MFEEAQKQESPWIAQILRRRARVARINVEARTIQRRRAAKMARRSRSTRTRRRGKNQATPRLHPPAAVTRSDAS</sequence>
<evidence type="ECO:0000313" key="3">
    <source>
        <dbReference type="Proteomes" id="UP000518266"/>
    </source>
</evidence>
<evidence type="ECO:0000313" key="2">
    <source>
        <dbReference type="EMBL" id="KAF3847915.1"/>
    </source>
</evidence>